<evidence type="ECO:0000256" key="5">
    <source>
        <dbReference type="ARBA" id="ARBA00022624"/>
    </source>
</evidence>
<protein>
    <recommendedName>
        <fullName evidence="4">threonine ammonia-lyase</fullName>
        <ecNumber evidence="4">4.3.1.19</ecNumber>
    </recommendedName>
</protein>
<evidence type="ECO:0000256" key="1">
    <source>
        <dbReference type="ARBA" id="ARBA00001933"/>
    </source>
</evidence>
<dbReference type="EMBL" id="CP165644">
    <property type="protein sequence ID" value="XDU67820.1"/>
    <property type="molecule type" value="Genomic_DNA"/>
</dbReference>
<gene>
    <name evidence="9" type="primary">ilvA</name>
    <name evidence="9" type="ORF">AB8B22_07165</name>
</gene>
<dbReference type="PANTHER" id="PTHR48078">
    <property type="entry name" value="THREONINE DEHYDRATASE, MITOCHONDRIAL-RELATED"/>
    <property type="match status" value="1"/>
</dbReference>
<comment type="cofactor">
    <cofactor evidence="1">
        <name>pyridoxal 5'-phosphate</name>
        <dbReference type="ChEBI" id="CHEBI:597326"/>
    </cofactor>
</comment>
<dbReference type="Pfam" id="PF00291">
    <property type="entry name" value="PALP"/>
    <property type="match status" value="1"/>
</dbReference>
<dbReference type="GO" id="GO:0006565">
    <property type="term" value="P:L-serine catabolic process"/>
    <property type="evidence" value="ECO:0007669"/>
    <property type="project" value="TreeGrafter"/>
</dbReference>
<accession>A0AB39VJW7</accession>
<proteinExistence type="inferred from homology"/>
<dbReference type="SUPFAM" id="SSF55021">
    <property type="entry name" value="ACT-like"/>
    <property type="match status" value="1"/>
</dbReference>
<dbReference type="GO" id="GO:0030170">
    <property type="term" value="F:pyridoxal phosphate binding"/>
    <property type="evidence" value="ECO:0007669"/>
    <property type="project" value="InterPro"/>
</dbReference>
<dbReference type="GO" id="GO:0003941">
    <property type="term" value="F:L-serine ammonia-lyase activity"/>
    <property type="evidence" value="ECO:0007669"/>
    <property type="project" value="TreeGrafter"/>
</dbReference>
<dbReference type="PROSITE" id="PS51671">
    <property type="entry name" value="ACT"/>
    <property type="match status" value="1"/>
</dbReference>
<keyword evidence="7 9" id="KW-0456">Lyase</keyword>
<dbReference type="RefSeq" id="WP_369711938.1">
    <property type="nucleotide sequence ID" value="NZ_CP165644.1"/>
</dbReference>
<evidence type="ECO:0000256" key="3">
    <source>
        <dbReference type="ARBA" id="ARBA00010869"/>
    </source>
</evidence>
<evidence type="ECO:0000256" key="7">
    <source>
        <dbReference type="ARBA" id="ARBA00023239"/>
    </source>
</evidence>
<comment type="pathway">
    <text evidence="2">Amino-acid biosynthesis; L-isoleucine biosynthesis; 2-oxobutanoate from L-threonine: step 1/1.</text>
</comment>
<dbReference type="PROSITE" id="PS00165">
    <property type="entry name" value="DEHYDRATASE_SER_THR"/>
    <property type="match status" value="1"/>
</dbReference>
<dbReference type="InterPro" id="IPR001926">
    <property type="entry name" value="TrpB-like_PALP"/>
</dbReference>
<dbReference type="CDD" id="cd04886">
    <property type="entry name" value="ACT_ThrD-II-like"/>
    <property type="match status" value="1"/>
</dbReference>
<sequence length="407" mass="44833">MHKLYDFMEARERLNTVITKTKLIYSNIFSNETGNDVYIKPENLQRTGAFKIRGAYNKIAKLTEEEKKRGVIAASAGNHAQGVALAAQKLGIKAVIVMPKHTPLIKVEATKRYGAEVILTGEVYDEAYEYAKKLQEKEGYTFVHPFDDEDVIEGQGTIALEVLDELPDADIILVPIGGGGLISGIASAAKLKNPLIKIIGVEPEGAASALEARKNKHVVELAEANTIADGTAVKKIGEITFDYIEKYVDDIVTVSDYELMAAFLILVEKHKIVAENSGILSVAGLKKLNVKGKKIISIISGGNIDVLTISSMINKGLIARGRIFTFAVDLPDKPGQLVAVSQILSKQNANVIRLEHNQFKNLDRFHEVELQVTVETNGEEHINKITEEFKKRGYRIKRLNSQAIIDD</sequence>
<evidence type="ECO:0000256" key="4">
    <source>
        <dbReference type="ARBA" id="ARBA00012096"/>
    </source>
</evidence>
<dbReference type="InterPro" id="IPR044561">
    <property type="entry name" value="ACT_ThrD-II-like"/>
</dbReference>
<dbReference type="GO" id="GO:0006567">
    <property type="term" value="P:L-threonine catabolic process"/>
    <property type="evidence" value="ECO:0007669"/>
    <property type="project" value="InterPro"/>
</dbReference>
<dbReference type="PANTHER" id="PTHR48078:SF6">
    <property type="entry name" value="L-THREONINE DEHYDRATASE CATABOLIC TDCB"/>
    <property type="match status" value="1"/>
</dbReference>
<dbReference type="KEGG" id="lrug:AB8B22_07165"/>
<feature type="domain" description="ACT" evidence="8">
    <location>
        <begin position="325"/>
        <end position="401"/>
    </location>
</feature>
<evidence type="ECO:0000256" key="2">
    <source>
        <dbReference type="ARBA" id="ARBA00004810"/>
    </source>
</evidence>
<dbReference type="InterPro" id="IPR036052">
    <property type="entry name" value="TrpB-like_PALP_sf"/>
</dbReference>
<reference evidence="9" key="1">
    <citation type="submission" date="2024-07" db="EMBL/GenBank/DDBJ databases">
        <authorList>
            <person name="Li X.-J."/>
            <person name="Wang X."/>
        </authorList>
    </citation>
    <scope>NUCLEOTIDE SEQUENCE</scope>
    <source>
        <strain evidence="9">HSP-334</strain>
    </source>
</reference>
<comment type="similarity">
    <text evidence="3">Belongs to the serine/threonine dehydratase family.</text>
</comment>
<dbReference type="EC" id="4.3.1.19" evidence="4"/>
<dbReference type="Gene3D" id="3.30.70.260">
    <property type="match status" value="1"/>
</dbReference>
<keyword evidence="5" id="KW-0028">Amino-acid biosynthesis</keyword>
<dbReference type="InterPro" id="IPR005789">
    <property type="entry name" value="Thr_deHydtase_catblc"/>
</dbReference>
<name>A0AB39VJW7_9FUSO</name>
<keyword evidence="6" id="KW-0663">Pyridoxal phosphate</keyword>
<organism evidence="9">
    <name type="scientific">Leptotrichia rugosa</name>
    <dbReference type="NCBI Taxonomy" id="3239302"/>
    <lineage>
        <taxon>Bacteria</taxon>
        <taxon>Fusobacteriati</taxon>
        <taxon>Fusobacteriota</taxon>
        <taxon>Fusobacteriia</taxon>
        <taxon>Fusobacteriales</taxon>
        <taxon>Leptotrichiaceae</taxon>
        <taxon>Leptotrichia</taxon>
    </lineage>
</organism>
<dbReference type="SUPFAM" id="SSF53686">
    <property type="entry name" value="Tryptophan synthase beta subunit-like PLP-dependent enzymes"/>
    <property type="match status" value="1"/>
</dbReference>
<dbReference type="InterPro" id="IPR002912">
    <property type="entry name" value="ACT_dom"/>
</dbReference>
<dbReference type="InterPro" id="IPR045865">
    <property type="entry name" value="ACT-like_dom_sf"/>
</dbReference>
<keyword evidence="5" id="KW-0412">Isoleucine biosynthesis</keyword>
<dbReference type="NCBIfam" id="TIGR01127">
    <property type="entry name" value="ilvA_1Cterm"/>
    <property type="match status" value="1"/>
</dbReference>
<dbReference type="CDD" id="cd01562">
    <property type="entry name" value="Thr-dehyd"/>
    <property type="match status" value="1"/>
</dbReference>
<dbReference type="FunFam" id="3.40.50.1100:FF:000007">
    <property type="entry name" value="L-threonine dehydratase catabolic TdcB"/>
    <property type="match status" value="1"/>
</dbReference>
<dbReference type="GO" id="GO:0004794">
    <property type="term" value="F:threonine deaminase activity"/>
    <property type="evidence" value="ECO:0007669"/>
    <property type="project" value="UniProtKB-EC"/>
</dbReference>
<dbReference type="InterPro" id="IPR000634">
    <property type="entry name" value="Ser/Thr_deHydtase_PyrdxlP-BS"/>
</dbReference>
<dbReference type="GO" id="GO:0009097">
    <property type="term" value="P:isoleucine biosynthetic process"/>
    <property type="evidence" value="ECO:0007669"/>
    <property type="project" value="UniProtKB-KW"/>
</dbReference>
<dbReference type="Gene3D" id="3.40.50.1100">
    <property type="match status" value="2"/>
</dbReference>
<dbReference type="InterPro" id="IPR050147">
    <property type="entry name" value="Ser/Thr_Dehydratase"/>
</dbReference>
<evidence type="ECO:0000256" key="6">
    <source>
        <dbReference type="ARBA" id="ARBA00022898"/>
    </source>
</evidence>
<dbReference type="AlphaFoldDB" id="A0AB39VJW7"/>
<evidence type="ECO:0000259" key="8">
    <source>
        <dbReference type="PROSITE" id="PS51671"/>
    </source>
</evidence>
<evidence type="ECO:0000313" key="9">
    <source>
        <dbReference type="EMBL" id="XDU67820.1"/>
    </source>
</evidence>
<keyword evidence="5" id="KW-0100">Branched-chain amino acid biosynthesis</keyword>